<dbReference type="eggNOG" id="arCOG04069">
    <property type="taxonomic scope" value="Archaea"/>
</dbReference>
<sequence length="276" mass="31586" precursor="true">MSCNEFPPKKRNKKLLVLLPISVLSVEDSLIDKTYKAGFISRILSIYKVDEVILYRDDESNSFDEKFLQLILNYQIIPPHIKKKIIKKSKLLKYAGILPPLRLVNHDPPKKAEIGKILDGYVEKCDENYCIVYLGMIGNGYLDKKEVDDKIITVKIKSIKNKIMLEKASWGNLYTGYKVSKIKNLDIKKFKDEGYLIVGTSKLGECFNDKIKEEIDNKLRNSKGIVFVFGGPHAELYNEKEFDYILNTVLNQGTLTVRTEEALASTLAIFNYISNC</sequence>
<keyword evidence="2" id="KW-1185">Reference proteome</keyword>
<dbReference type="SUPFAM" id="SSF75217">
    <property type="entry name" value="alpha/beta knot"/>
    <property type="match status" value="1"/>
</dbReference>
<dbReference type="InParanoid" id="L0ADV5"/>
<dbReference type="InterPro" id="IPR029028">
    <property type="entry name" value="Alpha/beta_knot_MTases"/>
</dbReference>
<evidence type="ECO:0000313" key="2">
    <source>
        <dbReference type="Proteomes" id="UP000010469"/>
    </source>
</evidence>
<protein>
    <recommendedName>
        <fullName evidence="3">RNA-binding protein</fullName>
    </recommendedName>
</protein>
<dbReference type="InterPro" id="IPR012340">
    <property type="entry name" value="NA-bd_OB-fold"/>
</dbReference>
<dbReference type="InterPro" id="IPR003750">
    <property type="entry name" value="Put_MeTrfase-C9orf114-like"/>
</dbReference>
<dbReference type="OrthoDB" id="4144at2157"/>
<dbReference type="STRING" id="1056495.Calag_1531"/>
<dbReference type="InterPro" id="IPR029026">
    <property type="entry name" value="tRNA_m1G_MTases_N"/>
</dbReference>
<dbReference type="GeneID" id="14212792"/>
<dbReference type="RefSeq" id="WP_015233127.1">
    <property type="nucleotide sequence ID" value="NC_019791.1"/>
</dbReference>
<dbReference type="KEGG" id="clg:Calag_1531"/>
<evidence type="ECO:0008006" key="3">
    <source>
        <dbReference type="Google" id="ProtNLM"/>
    </source>
</evidence>
<dbReference type="CDD" id="cd18086">
    <property type="entry name" value="HsC9orf114-like"/>
    <property type="match status" value="1"/>
</dbReference>
<gene>
    <name evidence="1" type="ordered locus">Calag_1531</name>
</gene>
<reference evidence="2" key="1">
    <citation type="submission" date="2012-03" db="EMBL/GenBank/DDBJ databases">
        <title>Complete genome of Caldisphaera lagunensis DSM 15908.</title>
        <authorList>
            <person name="Lucas S."/>
            <person name="Copeland A."/>
            <person name="Lapidus A."/>
            <person name="Glavina del Rio T."/>
            <person name="Dalin E."/>
            <person name="Tice H."/>
            <person name="Bruce D."/>
            <person name="Goodwin L."/>
            <person name="Pitluck S."/>
            <person name="Peters L."/>
            <person name="Mikhailova N."/>
            <person name="Teshima H."/>
            <person name="Kyrpides N."/>
            <person name="Mavromatis K."/>
            <person name="Ivanova N."/>
            <person name="Brettin T."/>
            <person name="Detter J.C."/>
            <person name="Han C."/>
            <person name="Larimer F."/>
            <person name="Land M."/>
            <person name="Hauser L."/>
            <person name="Markowitz V."/>
            <person name="Cheng J.-F."/>
            <person name="Hugenholtz P."/>
            <person name="Woyke T."/>
            <person name="Wu D."/>
            <person name="Spring S."/>
            <person name="Schroeder M."/>
            <person name="Brambilla E."/>
            <person name="Klenk H.-P."/>
            <person name="Eisen J.A."/>
        </authorList>
    </citation>
    <scope>NUCLEOTIDE SEQUENCE [LARGE SCALE GENOMIC DNA]</scope>
    <source>
        <strain evidence="2">DSM 15908 / JCM 11604 / IC-154</strain>
    </source>
</reference>
<dbReference type="PANTHER" id="PTHR12150:SF13">
    <property type="entry name" value="METHYLTRANSFERASE C9ORF114-RELATED"/>
    <property type="match status" value="1"/>
</dbReference>
<organism evidence="1 2">
    <name type="scientific">Caldisphaera lagunensis (strain DSM 15908 / JCM 11604 / ANMR 0165 / IC-154)</name>
    <dbReference type="NCBI Taxonomy" id="1056495"/>
    <lineage>
        <taxon>Archaea</taxon>
        <taxon>Thermoproteota</taxon>
        <taxon>Thermoprotei</taxon>
        <taxon>Acidilobales</taxon>
        <taxon>Caldisphaeraceae</taxon>
        <taxon>Caldisphaera</taxon>
    </lineage>
</organism>
<dbReference type="Gene3D" id="3.40.1280.10">
    <property type="match status" value="1"/>
</dbReference>
<dbReference type="Gene3D" id="2.40.50.140">
    <property type="entry name" value="Nucleic acid-binding proteins"/>
    <property type="match status" value="1"/>
</dbReference>
<dbReference type="Proteomes" id="UP000010469">
    <property type="component" value="Chromosome"/>
</dbReference>
<name>L0ADV5_CALLD</name>
<dbReference type="AlphaFoldDB" id="L0ADV5"/>
<dbReference type="PANTHER" id="PTHR12150">
    <property type="entry name" value="CLASS IV SAM-BINDING METHYLTRANSFERASE-RELATED"/>
    <property type="match status" value="1"/>
</dbReference>
<dbReference type="HOGENOM" id="CLU_017233_1_0_2"/>
<dbReference type="Pfam" id="PF02598">
    <property type="entry name" value="Methyltrn_RNA_3"/>
    <property type="match status" value="1"/>
</dbReference>
<accession>L0ADV5</accession>
<evidence type="ECO:0000313" key="1">
    <source>
        <dbReference type="EMBL" id="AFZ71230.1"/>
    </source>
</evidence>
<proteinExistence type="predicted"/>
<dbReference type="EMBL" id="CP003378">
    <property type="protein sequence ID" value="AFZ71230.1"/>
    <property type="molecule type" value="Genomic_DNA"/>
</dbReference>